<accession>A0A1F6CWL4</accession>
<proteinExistence type="predicted"/>
<reference evidence="1 2" key="1">
    <citation type="journal article" date="2016" name="Nat. Commun.">
        <title>Thousands of microbial genomes shed light on interconnected biogeochemical processes in an aquifer system.</title>
        <authorList>
            <person name="Anantharaman K."/>
            <person name="Brown C.T."/>
            <person name="Hug L.A."/>
            <person name="Sharon I."/>
            <person name="Castelle C.J."/>
            <person name="Probst A.J."/>
            <person name="Thomas B.C."/>
            <person name="Singh A."/>
            <person name="Wilkins M.J."/>
            <person name="Karaoz U."/>
            <person name="Brodie E.L."/>
            <person name="Williams K.H."/>
            <person name="Hubbard S.S."/>
            <person name="Banfield J.F."/>
        </authorList>
    </citation>
    <scope>NUCLEOTIDE SEQUENCE [LARGE SCALE GENOMIC DNA]</scope>
    <source>
        <strain evidence="2">RIFCSPLOWO2_12_FULL_64_10</strain>
    </source>
</reference>
<evidence type="ECO:0000313" key="2">
    <source>
        <dbReference type="Proteomes" id="UP000178606"/>
    </source>
</evidence>
<evidence type="ECO:0000313" key="1">
    <source>
        <dbReference type="EMBL" id="OGG53262.1"/>
    </source>
</evidence>
<name>A0A1F6CWL4_HANXR</name>
<sequence>MPHSGFWILTPVFLLWVLIGCSAGPHLTTKPVKWTDPDNKTIPKPKEIEENQAWDILDHTLFYEVGKPLDLGWTARRAGNLLNLAPVKQADNVNALDEVPNSSWYTNRHFLHPMTPEELARGPGLALPDTGGPWEITEDKSEGGTAGFWIRDATGTRFILKFDSKGNDEMASSSEVIATKILHAAGYNVPKNSVVTFHPSILRIGPKVKVTGPGGVRRPMTEADLQDILSRITVQPGGRLRCVASEFLKGVPVGVFDYHGRRRDDPNDRVDHEHRRELRGLRVIASWMNDADRRAANTLNFYVTDERGRSYIKHYLIDMGSCFGSNNLMPHPPKYGNEYVWDPRTVGLSLFALGLYKKAWEDPLPMKHPSLGYFENETFRPGRWVPTYPNPAFERCTNRDGYWGAKIVMSFSDEDVAAMVRTGHLSDPGAEAELTRLLIERRDMIGRHWFGRINPLDRFSADERGIRFEDLAVRGRLASASETTYRYRLLNAQGKVAGPERTLRGETCIPMTGLPPKQFYGYEVRTLRAGQTAWSRYTRVYFYTSEPGRYQIVRVEREE</sequence>
<dbReference type="EMBL" id="MFKF01000124">
    <property type="protein sequence ID" value="OGG53262.1"/>
    <property type="molecule type" value="Genomic_DNA"/>
</dbReference>
<organism evidence="1 2">
    <name type="scientific">Handelsmanbacteria sp. (strain RIFCSPLOWO2_12_FULL_64_10)</name>
    <dbReference type="NCBI Taxonomy" id="1817868"/>
    <lineage>
        <taxon>Bacteria</taxon>
        <taxon>Candidatus Handelsmaniibacteriota</taxon>
    </lineage>
</organism>
<dbReference type="AlphaFoldDB" id="A0A1F6CWL4"/>
<protein>
    <submittedName>
        <fullName evidence="1">Uncharacterized protein</fullName>
    </submittedName>
</protein>
<dbReference type="Proteomes" id="UP000178606">
    <property type="component" value="Unassembled WGS sequence"/>
</dbReference>
<gene>
    <name evidence="1" type="ORF">A3F84_05130</name>
</gene>
<comment type="caution">
    <text evidence="1">The sequence shown here is derived from an EMBL/GenBank/DDBJ whole genome shotgun (WGS) entry which is preliminary data.</text>
</comment>